<dbReference type="AlphaFoldDB" id="A0A9P6QRN5"/>
<dbReference type="EMBL" id="JAAAIN010004039">
    <property type="protein sequence ID" value="KAG0282979.1"/>
    <property type="molecule type" value="Genomic_DNA"/>
</dbReference>
<feature type="non-terminal residue" evidence="3">
    <location>
        <position position="1"/>
    </location>
</feature>
<dbReference type="PROSITE" id="PS50011">
    <property type="entry name" value="PROTEIN_KINASE_DOM"/>
    <property type="match status" value="1"/>
</dbReference>
<dbReference type="GO" id="GO:0005524">
    <property type="term" value="F:ATP binding"/>
    <property type="evidence" value="ECO:0007669"/>
    <property type="project" value="InterPro"/>
</dbReference>
<accession>A0A9P6QRN5</accession>
<dbReference type="SMART" id="SM00220">
    <property type="entry name" value="S_TKc"/>
    <property type="match status" value="1"/>
</dbReference>
<dbReference type="PANTHER" id="PTHR24345:SF87">
    <property type="entry name" value="TBC1 DOMAIN CONTAINING KINASE"/>
    <property type="match status" value="1"/>
</dbReference>
<dbReference type="Pfam" id="PF00069">
    <property type="entry name" value="Pkinase"/>
    <property type="match status" value="1"/>
</dbReference>
<comment type="caution">
    <text evidence="3">The sequence shown here is derived from an EMBL/GenBank/DDBJ whole genome shotgun (WGS) entry which is preliminary data.</text>
</comment>
<feature type="compositionally biased region" description="Basic and acidic residues" evidence="1">
    <location>
        <begin position="218"/>
        <end position="238"/>
    </location>
</feature>
<gene>
    <name evidence="3" type="ORF">BGZ97_008747</name>
</gene>
<dbReference type="InterPro" id="IPR011009">
    <property type="entry name" value="Kinase-like_dom_sf"/>
</dbReference>
<evidence type="ECO:0000259" key="2">
    <source>
        <dbReference type="PROSITE" id="PS50011"/>
    </source>
</evidence>
<organism evidence="3 4">
    <name type="scientific">Linnemannia gamsii</name>
    <dbReference type="NCBI Taxonomy" id="64522"/>
    <lineage>
        <taxon>Eukaryota</taxon>
        <taxon>Fungi</taxon>
        <taxon>Fungi incertae sedis</taxon>
        <taxon>Mucoromycota</taxon>
        <taxon>Mortierellomycotina</taxon>
        <taxon>Mortierellomycetes</taxon>
        <taxon>Mortierellales</taxon>
        <taxon>Mortierellaceae</taxon>
        <taxon>Linnemannia</taxon>
    </lineage>
</organism>
<dbReference type="InterPro" id="IPR000719">
    <property type="entry name" value="Prot_kinase_dom"/>
</dbReference>
<evidence type="ECO:0000313" key="3">
    <source>
        <dbReference type="EMBL" id="KAG0282979.1"/>
    </source>
</evidence>
<evidence type="ECO:0000256" key="1">
    <source>
        <dbReference type="SAM" id="MobiDB-lite"/>
    </source>
</evidence>
<reference evidence="3" key="1">
    <citation type="journal article" date="2020" name="Fungal Divers.">
        <title>Resolving the Mortierellaceae phylogeny through synthesis of multi-gene phylogenetics and phylogenomics.</title>
        <authorList>
            <person name="Vandepol N."/>
            <person name="Liber J."/>
            <person name="Desiro A."/>
            <person name="Na H."/>
            <person name="Kennedy M."/>
            <person name="Barry K."/>
            <person name="Grigoriev I.V."/>
            <person name="Miller A.N."/>
            <person name="O'Donnell K."/>
            <person name="Stajich J.E."/>
            <person name="Bonito G."/>
        </authorList>
    </citation>
    <scope>NUCLEOTIDE SEQUENCE</scope>
    <source>
        <strain evidence="3">NVP60</strain>
    </source>
</reference>
<keyword evidence="4" id="KW-1185">Reference proteome</keyword>
<dbReference type="PROSITE" id="PS00108">
    <property type="entry name" value="PROTEIN_KINASE_ST"/>
    <property type="match status" value="1"/>
</dbReference>
<dbReference type="PANTHER" id="PTHR24345">
    <property type="entry name" value="SERINE/THREONINE-PROTEIN KINASE PLK"/>
    <property type="match status" value="1"/>
</dbReference>
<dbReference type="InterPro" id="IPR008271">
    <property type="entry name" value="Ser/Thr_kinase_AS"/>
</dbReference>
<name>A0A9P6QRN5_9FUNG</name>
<protein>
    <recommendedName>
        <fullName evidence="2">Protein kinase domain-containing protein</fullName>
    </recommendedName>
</protein>
<feature type="compositionally biased region" description="Low complexity" evidence="1">
    <location>
        <begin position="205"/>
        <end position="215"/>
    </location>
</feature>
<dbReference type="Proteomes" id="UP000823405">
    <property type="component" value="Unassembled WGS sequence"/>
</dbReference>
<feature type="domain" description="Protein kinase" evidence="2">
    <location>
        <begin position="11"/>
        <end position="275"/>
    </location>
</feature>
<dbReference type="SUPFAM" id="SSF56112">
    <property type="entry name" value="Protein kinase-like (PK-like)"/>
    <property type="match status" value="1"/>
</dbReference>
<sequence length="275" mass="30530">RYRDWSTGSTFEYLGTIAAGGFGCALRVMARNRFLALKVCANNEEKKPSYDREVAMLSMLKNDRHPNIIAFGSAFKDRDQLCLSLELANMSLEVALRATNQLDTDSAKHIASGIARGISHLHRHQILHRDIKPENVLLTGRSSKHAIISDFGLSVSLKDQPMGTRTNMEAKGLVDQLMHRVIGMRLEINKVLEHSFFQTMESDQKSASSSSGSNSNKRTLEGATDHEHDAKKSRHGNDIENGGDSEEVFESVHISFSERLIGQGHSLQDIRGGPF</sequence>
<feature type="region of interest" description="Disordered" evidence="1">
    <location>
        <begin position="203"/>
        <end position="246"/>
    </location>
</feature>
<dbReference type="OrthoDB" id="2412094at2759"/>
<evidence type="ECO:0000313" key="4">
    <source>
        <dbReference type="Proteomes" id="UP000823405"/>
    </source>
</evidence>
<dbReference type="GO" id="GO:0004672">
    <property type="term" value="F:protein kinase activity"/>
    <property type="evidence" value="ECO:0007669"/>
    <property type="project" value="InterPro"/>
</dbReference>
<feature type="non-terminal residue" evidence="3">
    <location>
        <position position="275"/>
    </location>
</feature>
<dbReference type="GO" id="GO:0005634">
    <property type="term" value="C:nucleus"/>
    <property type="evidence" value="ECO:0007669"/>
    <property type="project" value="TreeGrafter"/>
</dbReference>
<dbReference type="Gene3D" id="1.10.510.10">
    <property type="entry name" value="Transferase(Phosphotransferase) domain 1"/>
    <property type="match status" value="1"/>
</dbReference>
<proteinExistence type="predicted"/>